<feature type="compositionally biased region" description="Low complexity" evidence="1">
    <location>
        <begin position="222"/>
        <end position="237"/>
    </location>
</feature>
<dbReference type="Pfam" id="PF12014">
    <property type="entry name" value="Cyclin_D1_bind"/>
    <property type="match status" value="1"/>
</dbReference>
<feature type="compositionally biased region" description="Basic residues" evidence="1">
    <location>
        <begin position="203"/>
        <end position="218"/>
    </location>
</feature>
<dbReference type="UniPathway" id="UPA00143"/>
<feature type="region of interest" description="Disordered" evidence="1">
    <location>
        <begin position="657"/>
        <end position="701"/>
    </location>
</feature>
<dbReference type="InterPro" id="IPR001810">
    <property type="entry name" value="F-box_dom"/>
</dbReference>
<accession>A0A316YEA5</accession>
<feature type="region of interest" description="Disordered" evidence="1">
    <location>
        <begin position="579"/>
        <end position="604"/>
    </location>
</feature>
<dbReference type="RefSeq" id="XP_025374392.1">
    <property type="nucleotide sequence ID" value="XM_025523729.1"/>
</dbReference>
<protein>
    <recommendedName>
        <fullName evidence="2">F-box domain-containing protein</fullName>
    </recommendedName>
</protein>
<feature type="compositionally biased region" description="Acidic residues" evidence="1">
    <location>
        <begin position="368"/>
        <end position="398"/>
    </location>
</feature>
<dbReference type="PANTHER" id="PTHR12874">
    <property type="entry name" value="F-BOX ONLY PROTEIN 48-RELATED"/>
    <property type="match status" value="1"/>
</dbReference>
<dbReference type="OrthoDB" id="722566at2759"/>
<feature type="domain" description="F-box" evidence="2">
    <location>
        <begin position="4"/>
        <end position="50"/>
    </location>
</feature>
<dbReference type="InParanoid" id="A0A316YEA5"/>
<feature type="region of interest" description="Disordered" evidence="1">
    <location>
        <begin position="321"/>
        <end position="344"/>
    </location>
</feature>
<evidence type="ECO:0000256" key="1">
    <source>
        <dbReference type="SAM" id="MobiDB-lite"/>
    </source>
</evidence>
<dbReference type="GO" id="GO:0005737">
    <property type="term" value="C:cytoplasm"/>
    <property type="evidence" value="ECO:0007669"/>
    <property type="project" value="TreeGrafter"/>
</dbReference>
<name>A0A316YEA5_9BASI</name>
<dbReference type="SUPFAM" id="SSF81383">
    <property type="entry name" value="F-box domain"/>
    <property type="match status" value="1"/>
</dbReference>
<sequence>MRQPASIGSLPAEALLDVFSHLDGLSLQRAASTCRGLRRWATHDALWRRLTEHHLAASPPAKSHNVSAIVDAPLPWDAAFGLVSSDLSPATRDHWPVTMADVDAEAEYGPEFEPGPSAGTAARFEGARGYHEVWLRFVRPMDRLLGWWASDAPSWGMVIRIVFDPCLPLSDEEGGDGDGDDKSRRTTPAFVCERVQAVNRLHGMGKRGRGRDRGRGRGGHPSTTTTSSSVNGNSTDTSTEDARDAGWAAVNSFPFVERTRPAEDIHEWFHSVEISSQGTTLEGQISVDVAFVGVKTERLWAARWCDVQAAGAQTRSSDVVRRDWKGGGGGGKKTGYKAQGDGGATTVAQRASRLAREMVFGSSVRNDDDYDDDVVPIDEGEEQHDDGFENEAEEEEELEQHGEEVVNVGVLRPRTRGGDAPMSQQHGQVRHVVYPSSGAILTCPSSSPSSSFSKNKRVELRIHRRRPYREANHHRPGGPRALVMPQHPSDFPPPALLPALRDLERGNETAAAAARRPPHERFLVDGPDVEVDALVMSPAPPYRPWPHLAHPLLHGPLFYPIANPPRRPIRPLSRRIAPSAGTATSMDGGRGQHRGQGQGQGERERYMHVAPPRRLDPACDEFDWDSLEGLFAMSYGPWGLETIYLRSRLLTPDDFEEPAADDELDNSFLQTKKQNTNNSSYSKNPTRDDDNRNGGSFWDFEPRLRPPELRRLLGQNAARAIARRDPPTRVIEGIKVTGDANVPRGTVSFRAFVLGPHGDFGFGDGRGDVHSEWRAPLGDGFRTWTPWPLAGPSERQGSYQHSQHQQHLGGVRGAIAPGRLLRAVGRLAREGFADASWTTAMVKINSPDEVQICWNSLAKVSIAKRLTAC</sequence>
<dbReference type="PROSITE" id="PS50181">
    <property type="entry name" value="FBOX"/>
    <property type="match status" value="1"/>
</dbReference>
<dbReference type="AlphaFoldDB" id="A0A316YEA5"/>
<dbReference type="EMBL" id="KZ819641">
    <property type="protein sequence ID" value="PWN87194.1"/>
    <property type="molecule type" value="Genomic_DNA"/>
</dbReference>
<reference evidence="3 4" key="1">
    <citation type="journal article" date="2018" name="Mol. Biol. Evol.">
        <title>Broad Genomic Sampling Reveals a Smut Pathogenic Ancestry of the Fungal Clade Ustilaginomycotina.</title>
        <authorList>
            <person name="Kijpornyongpan T."/>
            <person name="Mondo S.J."/>
            <person name="Barry K."/>
            <person name="Sandor L."/>
            <person name="Lee J."/>
            <person name="Lipzen A."/>
            <person name="Pangilinan J."/>
            <person name="LaButti K."/>
            <person name="Hainaut M."/>
            <person name="Henrissat B."/>
            <person name="Grigoriev I.V."/>
            <person name="Spatafora J.W."/>
            <person name="Aime M.C."/>
        </authorList>
    </citation>
    <scope>NUCLEOTIDE SEQUENCE [LARGE SCALE GENOMIC DNA]</scope>
    <source>
        <strain evidence="3 4">MCA 4198</strain>
    </source>
</reference>
<evidence type="ECO:0000259" key="2">
    <source>
        <dbReference type="PROSITE" id="PS50181"/>
    </source>
</evidence>
<dbReference type="PANTHER" id="PTHR12874:SF9">
    <property type="entry name" value="F-BOX ONLY PROTEIN 48"/>
    <property type="match status" value="1"/>
</dbReference>
<dbReference type="GO" id="GO:0016567">
    <property type="term" value="P:protein ubiquitination"/>
    <property type="evidence" value="ECO:0007669"/>
    <property type="project" value="UniProtKB-UniPathway"/>
</dbReference>
<dbReference type="Gene3D" id="1.20.1280.50">
    <property type="match status" value="1"/>
</dbReference>
<proteinExistence type="predicted"/>
<dbReference type="Pfam" id="PF12937">
    <property type="entry name" value="F-box-like"/>
    <property type="match status" value="1"/>
</dbReference>
<dbReference type="GO" id="GO:0019005">
    <property type="term" value="C:SCF ubiquitin ligase complex"/>
    <property type="evidence" value="ECO:0007669"/>
    <property type="project" value="TreeGrafter"/>
</dbReference>
<dbReference type="InterPro" id="IPR036047">
    <property type="entry name" value="F-box-like_dom_sf"/>
</dbReference>
<keyword evidence="4" id="KW-1185">Reference proteome</keyword>
<dbReference type="GO" id="GO:0031146">
    <property type="term" value="P:SCF-dependent proteasomal ubiquitin-dependent protein catabolic process"/>
    <property type="evidence" value="ECO:0007669"/>
    <property type="project" value="TreeGrafter"/>
</dbReference>
<dbReference type="GeneID" id="37045645"/>
<feature type="region of interest" description="Disordered" evidence="1">
    <location>
        <begin position="365"/>
        <end position="402"/>
    </location>
</feature>
<gene>
    <name evidence="3" type="ORF">FA10DRAFT_281946</name>
</gene>
<evidence type="ECO:0000313" key="3">
    <source>
        <dbReference type="EMBL" id="PWN87194.1"/>
    </source>
</evidence>
<dbReference type="STRING" id="215250.A0A316YEA5"/>
<feature type="compositionally biased region" description="Polar residues" evidence="1">
    <location>
        <begin position="667"/>
        <end position="684"/>
    </location>
</feature>
<dbReference type="Proteomes" id="UP000245768">
    <property type="component" value="Unassembled WGS sequence"/>
</dbReference>
<evidence type="ECO:0000313" key="4">
    <source>
        <dbReference type="Proteomes" id="UP000245768"/>
    </source>
</evidence>
<feature type="region of interest" description="Disordered" evidence="1">
    <location>
        <begin position="201"/>
        <end position="243"/>
    </location>
</feature>
<organism evidence="3 4">
    <name type="scientific">Acaromyces ingoldii</name>
    <dbReference type="NCBI Taxonomy" id="215250"/>
    <lineage>
        <taxon>Eukaryota</taxon>
        <taxon>Fungi</taxon>
        <taxon>Dikarya</taxon>
        <taxon>Basidiomycota</taxon>
        <taxon>Ustilaginomycotina</taxon>
        <taxon>Exobasidiomycetes</taxon>
        <taxon>Exobasidiales</taxon>
        <taxon>Cryptobasidiaceae</taxon>
        <taxon>Acaromyces</taxon>
    </lineage>
</organism>